<protein>
    <recommendedName>
        <fullName evidence="2">Protein ENHANCED DISEASE RESISTANCE 2 C-terminal domain-containing protein</fullName>
    </recommendedName>
</protein>
<feature type="compositionally biased region" description="Basic and acidic residues" evidence="1">
    <location>
        <begin position="429"/>
        <end position="440"/>
    </location>
</feature>
<dbReference type="PANTHER" id="PTHR12136">
    <property type="entry name" value="ENHANCED DISEASE RESISTANCE-RELATED"/>
    <property type="match status" value="1"/>
</dbReference>
<evidence type="ECO:0000313" key="3">
    <source>
        <dbReference type="EMBL" id="CAE0464255.1"/>
    </source>
</evidence>
<proteinExistence type="predicted"/>
<feature type="compositionally biased region" description="Low complexity" evidence="1">
    <location>
        <begin position="228"/>
        <end position="255"/>
    </location>
</feature>
<reference evidence="3" key="1">
    <citation type="submission" date="2021-01" db="EMBL/GenBank/DDBJ databases">
        <authorList>
            <person name="Corre E."/>
            <person name="Pelletier E."/>
            <person name="Niang G."/>
            <person name="Scheremetjew M."/>
            <person name="Finn R."/>
            <person name="Kale V."/>
            <person name="Holt S."/>
            <person name="Cochrane G."/>
            <person name="Meng A."/>
            <person name="Brown T."/>
            <person name="Cohen L."/>
        </authorList>
    </citation>
    <scope>NUCLEOTIDE SEQUENCE</scope>
    <source>
        <strain evidence="3">MM31A-1</strain>
    </source>
</reference>
<feature type="compositionally biased region" description="Low complexity" evidence="1">
    <location>
        <begin position="30"/>
        <end position="40"/>
    </location>
</feature>
<dbReference type="InterPro" id="IPR009769">
    <property type="entry name" value="EDR2_C"/>
</dbReference>
<feature type="compositionally biased region" description="Basic and acidic residues" evidence="1">
    <location>
        <begin position="203"/>
        <end position="226"/>
    </location>
</feature>
<sequence>MPGSPSIRSVTSEHTWATVGTTDDTVIAGNNNKNNNNVRNHLSGGKASQVHPFQPTTTATTSAGAGARGGSLDAHASSQSKSRDGSTFLPMSITSGSCSGSVDNSLFDLGDDDEVIGSMCSGSHGGSRSISTRSNKDVSDKMKDALIKGVRNSSGRNSIDGSVNGGNGSGNGNKCGDLTAFMSYLFCLGNDPLATGTSSSICGEERESSVTSRDGKDKTLDGDGRRQGNSTSRSSNGSSSNGNGNGNGNVNSKNMKMKVNTKNGKHHSGSNNAQEAGDDALVLERALKESNASSPRRERERLRKKMGVGKMIQEDEKLGSLDIVMELQQAELSHSHTGTDLGTSSGLYRSNSYTNILRKDSFSKSKQNGNGNGNGTANGLVASKKLSKPRNLANSNRGNSIGSSAKGSSSQRGISVGSTSKRTKKTKKAASDRTLSRESRAAAAAEKAELLMDDVATDIGGIITRSASSEDMFRFQHGRNKNIQPAGAGAGAGANSSSTNTSKKNCIHGPPLGSFQNIANENNAIHSETVNTYTKYRADPRSTDMVLKRVKCSVPLYHQSEVNQQIEMIKTLSSDSDADGLLDSIPADIKHVCSEPASKSFQVRGRSYLTDGAKVPSDESMFALLGVDSVVKKSEGDDYRACDVSKSPNSYFHRLRAANKRLGLDTPFLFVINFVVPWGNLVAYFYRPDGENGRPFNGKRKGTPSEKLWDNFLRGDKSFRNGSLKFIPYVVEGPWAVRKIVGSTPAMIGQKIPTSYHGSLDEGYLEICMNVTKGGKMANSICSAVASKASIITIDLAFLLQGSKDDELPEQLLSVFRLHHVRLKKSVVP</sequence>
<feature type="region of interest" description="Disordered" evidence="1">
    <location>
        <begin position="21"/>
        <end position="88"/>
    </location>
</feature>
<dbReference type="Pfam" id="PF07059">
    <property type="entry name" value="EDR2_C"/>
    <property type="match status" value="1"/>
</dbReference>
<feature type="region of interest" description="Disordered" evidence="1">
    <location>
        <begin position="118"/>
        <end position="170"/>
    </location>
</feature>
<name>A0A7S3Q375_9STRA</name>
<feature type="region of interest" description="Disordered" evidence="1">
    <location>
        <begin position="197"/>
        <end position="255"/>
    </location>
</feature>
<gene>
    <name evidence="3" type="ORF">CDEB00056_LOCUS9096</name>
</gene>
<dbReference type="EMBL" id="HBIO01011688">
    <property type="protein sequence ID" value="CAE0464255.1"/>
    <property type="molecule type" value="Transcribed_RNA"/>
</dbReference>
<feature type="compositionally biased region" description="Low complexity" evidence="1">
    <location>
        <begin position="398"/>
        <end position="420"/>
    </location>
</feature>
<dbReference type="AlphaFoldDB" id="A0A7S3Q375"/>
<organism evidence="3">
    <name type="scientific">Chaetoceros debilis</name>
    <dbReference type="NCBI Taxonomy" id="122233"/>
    <lineage>
        <taxon>Eukaryota</taxon>
        <taxon>Sar</taxon>
        <taxon>Stramenopiles</taxon>
        <taxon>Ochrophyta</taxon>
        <taxon>Bacillariophyta</taxon>
        <taxon>Coscinodiscophyceae</taxon>
        <taxon>Chaetocerotophycidae</taxon>
        <taxon>Chaetocerotales</taxon>
        <taxon>Chaetocerotaceae</taxon>
        <taxon>Chaetoceros</taxon>
    </lineage>
</organism>
<evidence type="ECO:0000259" key="2">
    <source>
        <dbReference type="Pfam" id="PF07059"/>
    </source>
</evidence>
<feature type="compositionally biased region" description="Basic and acidic residues" evidence="1">
    <location>
        <begin position="134"/>
        <end position="146"/>
    </location>
</feature>
<dbReference type="InterPro" id="IPR045096">
    <property type="entry name" value="EDR2-like"/>
</dbReference>
<evidence type="ECO:0000256" key="1">
    <source>
        <dbReference type="SAM" id="MobiDB-lite"/>
    </source>
</evidence>
<feature type="domain" description="Protein ENHANCED DISEASE RESISTANCE 2 C-terminal" evidence="2">
    <location>
        <begin position="594"/>
        <end position="821"/>
    </location>
</feature>
<feature type="compositionally biased region" description="Low complexity" evidence="1">
    <location>
        <begin position="56"/>
        <end position="65"/>
    </location>
</feature>
<accession>A0A7S3Q375</accession>
<feature type="compositionally biased region" description="Low complexity" evidence="1">
    <location>
        <begin position="493"/>
        <end position="502"/>
    </location>
</feature>
<dbReference type="PANTHER" id="PTHR12136:SF41">
    <property type="entry name" value="PLECKSTRIN HOMOLOGY (PH) AND LIPID-BINDING START DOMAINS-CONTAINING PROTEIN"/>
    <property type="match status" value="1"/>
</dbReference>
<feature type="region of interest" description="Disordered" evidence="1">
    <location>
        <begin position="481"/>
        <end position="502"/>
    </location>
</feature>
<feature type="region of interest" description="Disordered" evidence="1">
    <location>
        <begin position="386"/>
        <end position="440"/>
    </location>
</feature>